<evidence type="ECO:0008006" key="5">
    <source>
        <dbReference type="Google" id="ProtNLM"/>
    </source>
</evidence>
<dbReference type="Gene3D" id="4.10.60.10">
    <property type="entry name" value="Zinc finger, CCHC-type"/>
    <property type="match status" value="1"/>
</dbReference>
<dbReference type="GO" id="GO:0003676">
    <property type="term" value="F:nucleic acid binding"/>
    <property type="evidence" value="ECO:0007669"/>
    <property type="project" value="InterPro"/>
</dbReference>
<dbReference type="Proteomes" id="UP000288805">
    <property type="component" value="Unassembled WGS sequence"/>
</dbReference>
<gene>
    <name evidence="3" type="ORF">CK203_081421</name>
</gene>
<evidence type="ECO:0000256" key="2">
    <source>
        <dbReference type="SAM" id="MobiDB-lite"/>
    </source>
</evidence>
<organism evidence="3 4">
    <name type="scientific">Vitis vinifera</name>
    <name type="common">Grape</name>
    <dbReference type="NCBI Taxonomy" id="29760"/>
    <lineage>
        <taxon>Eukaryota</taxon>
        <taxon>Viridiplantae</taxon>
        <taxon>Streptophyta</taxon>
        <taxon>Embryophyta</taxon>
        <taxon>Tracheophyta</taxon>
        <taxon>Spermatophyta</taxon>
        <taxon>Magnoliopsida</taxon>
        <taxon>eudicotyledons</taxon>
        <taxon>Gunneridae</taxon>
        <taxon>Pentapetalae</taxon>
        <taxon>rosids</taxon>
        <taxon>Vitales</taxon>
        <taxon>Vitaceae</taxon>
        <taxon>Viteae</taxon>
        <taxon>Vitis</taxon>
    </lineage>
</organism>
<feature type="coiled-coil region" evidence="1">
    <location>
        <begin position="198"/>
        <end position="225"/>
    </location>
</feature>
<sequence>MMFFLKMQGKRVWNSIEYGWRPPFILDAQGRSTEFVQMSFAGLQIANVQRNHEICFKSLMKVLQEPRIWKRKRPNEQSSNKKGKDSSKGKKVRCFNYGGLGHYAYDCPSSKDIKKSIQATWSDTNSEESATTTSQDARYDPNDLLAFIASVESVHDSNCDSDSNDNEFTDERRAEFLNNLVVEHERLIKSYMKDHDILEAHKNKIDMLNVEKTNLLEKIRFLESEHHSLFEKNNALS</sequence>
<keyword evidence="1" id="KW-0175">Coiled coil</keyword>
<dbReference type="EMBL" id="QGNW01001641">
    <property type="protein sequence ID" value="RVW34421.1"/>
    <property type="molecule type" value="Genomic_DNA"/>
</dbReference>
<evidence type="ECO:0000256" key="1">
    <source>
        <dbReference type="SAM" id="Coils"/>
    </source>
</evidence>
<proteinExistence type="predicted"/>
<reference evidence="3 4" key="1">
    <citation type="journal article" date="2018" name="PLoS Genet.">
        <title>Population sequencing reveals clonal diversity and ancestral inbreeding in the grapevine cultivar Chardonnay.</title>
        <authorList>
            <person name="Roach M.J."/>
            <person name="Johnson D.L."/>
            <person name="Bohlmann J."/>
            <person name="van Vuuren H.J."/>
            <person name="Jones S.J."/>
            <person name="Pretorius I.S."/>
            <person name="Schmidt S.A."/>
            <person name="Borneman A.R."/>
        </authorList>
    </citation>
    <scope>NUCLEOTIDE SEQUENCE [LARGE SCALE GENOMIC DNA]</scope>
    <source>
        <strain evidence="4">cv. Chardonnay</strain>
        <tissue evidence="3">Leaf</tissue>
    </source>
</reference>
<dbReference type="AlphaFoldDB" id="A0A438DG69"/>
<evidence type="ECO:0000313" key="4">
    <source>
        <dbReference type="Proteomes" id="UP000288805"/>
    </source>
</evidence>
<dbReference type="GO" id="GO:0008270">
    <property type="term" value="F:zinc ion binding"/>
    <property type="evidence" value="ECO:0007669"/>
    <property type="project" value="InterPro"/>
</dbReference>
<accession>A0A438DG69</accession>
<evidence type="ECO:0000313" key="3">
    <source>
        <dbReference type="EMBL" id="RVW34421.1"/>
    </source>
</evidence>
<feature type="region of interest" description="Disordered" evidence="2">
    <location>
        <begin position="70"/>
        <end position="90"/>
    </location>
</feature>
<dbReference type="InterPro" id="IPR036875">
    <property type="entry name" value="Znf_CCHC_sf"/>
</dbReference>
<name>A0A438DG69_VITVI</name>
<protein>
    <recommendedName>
        <fullName evidence="5">CCHC-type domain-containing protein</fullName>
    </recommendedName>
</protein>
<dbReference type="SUPFAM" id="SSF57756">
    <property type="entry name" value="Retrovirus zinc finger-like domains"/>
    <property type="match status" value="1"/>
</dbReference>
<comment type="caution">
    <text evidence="3">The sequence shown here is derived from an EMBL/GenBank/DDBJ whole genome shotgun (WGS) entry which is preliminary data.</text>
</comment>